<evidence type="ECO:0000313" key="3">
    <source>
        <dbReference type="EMBL" id="GFZ27443.1"/>
    </source>
</evidence>
<evidence type="ECO:0000256" key="2">
    <source>
        <dbReference type="SAM" id="SignalP"/>
    </source>
</evidence>
<dbReference type="PROSITE" id="PS51257">
    <property type="entry name" value="PROKAR_LIPOPROTEIN"/>
    <property type="match status" value="1"/>
</dbReference>
<dbReference type="AlphaFoldDB" id="A0A916QJ45"/>
<sequence length="277" mass="29899">MKKQSLIYLLPLCALLLAGCGANSTSKSNSSQSSSSSAVSSKKAKKQKKAKAKSTSSSSSAAKSSSSASSSTAKTQTRMQQLTSNLRQVFPGMLLPTQDGLGQGADKLNVRYSANNAQNVVYYSVGNQPLAFNSPQVSQELPYAVLTQYKHEQNSGLIHYQAPQRGLPKENLDENIQATVEGAAGSTYVNWKIGNYSFVVRGINQFNHDPVAFAKKALLYYKIYGLPQTSTKAAFYVTMGDAAGSLNTIVTWQHGNTVYQLKAHDTQTAFKMLSSLK</sequence>
<feature type="compositionally biased region" description="Low complexity" evidence="1">
    <location>
        <begin position="22"/>
        <end position="41"/>
    </location>
</feature>
<name>A0A916QJ45_9LACO</name>
<accession>A0A916QJ45</accession>
<organism evidence="3 4">
    <name type="scientific">Lactobacillus corticis</name>
    <dbReference type="NCBI Taxonomy" id="2201249"/>
    <lineage>
        <taxon>Bacteria</taxon>
        <taxon>Bacillati</taxon>
        <taxon>Bacillota</taxon>
        <taxon>Bacilli</taxon>
        <taxon>Lactobacillales</taxon>
        <taxon>Lactobacillaceae</taxon>
        <taxon>Lactobacillus</taxon>
    </lineage>
</organism>
<dbReference type="RefSeq" id="WP_212781128.1">
    <property type="nucleotide sequence ID" value="NZ_BMAY01000010.1"/>
</dbReference>
<reference evidence="3" key="1">
    <citation type="submission" date="2020-08" db="EMBL/GenBank/DDBJ databases">
        <title>Taxonomic study for Lactobacillus species isolated from hardwood bark.</title>
        <authorList>
            <person name="Tohno M."/>
            <person name="Tanizawa Y."/>
        </authorList>
    </citation>
    <scope>NUCLEOTIDE SEQUENCE</scope>
    <source>
        <strain evidence="3">B40</strain>
    </source>
</reference>
<proteinExistence type="predicted"/>
<feature type="chain" id="PRO_5039154099" description="Lipoprotein" evidence="2">
    <location>
        <begin position="25"/>
        <end position="277"/>
    </location>
</feature>
<protein>
    <recommendedName>
        <fullName evidence="5">Lipoprotein</fullName>
    </recommendedName>
</protein>
<feature type="region of interest" description="Disordered" evidence="1">
    <location>
        <begin position="22"/>
        <end position="79"/>
    </location>
</feature>
<comment type="caution">
    <text evidence="3">The sequence shown here is derived from an EMBL/GenBank/DDBJ whole genome shotgun (WGS) entry which is preliminary data.</text>
</comment>
<dbReference type="EMBL" id="BMAY01000010">
    <property type="protein sequence ID" value="GFZ27443.1"/>
    <property type="molecule type" value="Genomic_DNA"/>
</dbReference>
<evidence type="ECO:0000313" key="4">
    <source>
        <dbReference type="Proteomes" id="UP000677218"/>
    </source>
</evidence>
<keyword evidence="4" id="KW-1185">Reference proteome</keyword>
<feature type="signal peptide" evidence="2">
    <location>
        <begin position="1"/>
        <end position="24"/>
    </location>
</feature>
<evidence type="ECO:0008006" key="5">
    <source>
        <dbReference type="Google" id="ProtNLM"/>
    </source>
</evidence>
<feature type="compositionally biased region" description="Low complexity" evidence="1">
    <location>
        <begin position="53"/>
        <end position="75"/>
    </location>
</feature>
<gene>
    <name evidence="3" type="ORF">LCB40_13230</name>
</gene>
<dbReference type="Proteomes" id="UP000677218">
    <property type="component" value="Unassembled WGS sequence"/>
</dbReference>
<feature type="compositionally biased region" description="Basic residues" evidence="1">
    <location>
        <begin position="42"/>
        <end position="52"/>
    </location>
</feature>
<keyword evidence="2" id="KW-0732">Signal</keyword>
<evidence type="ECO:0000256" key="1">
    <source>
        <dbReference type="SAM" id="MobiDB-lite"/>
    </source>
</evidence>